<dbReference type="PANTHER" id="PTHR42799">
    <property type="entry name" value="MITOCHONDRIAL PEPTIDE METHIONINE SULFOXIDE REDUCTASE"/>
    <property type="match status" value="1"/>
</dbReference>
<dbReference type="InterPro" id="IPR050162">
    <property type="entry name" value="MsrA_MetSO_reductase"/>
</dbReference>
<keyword evidence="1 4" id="KW-0560">Oxidoreductase</keyword>
<dbReference type="HAMAP" id="MF_01401">
    <property type="entry name" value="MsrA"/>
    <property type="match status" value="1"/>
</dbReference>
<evidence type="ECO:0000313" key="6">
    <source>
        <dbReference type="EMBL" id="MDA3969296.1"/>
    </source>
</evidence>
<evidence type="ECO:0000313" key="7">
    <source>
        <dbReference type="Proteomes" id="UP001210261"/>
    </source>
</evidence>
<sequence>MKSVIYLAGGCFWGIQGYFDLLKGSIKSSVGYANSKVKNPSYELVCSGSSGAVEALELYYDDSILSLDEILRRFFSIIDPFALNYQGNDIGEQYRSGIYTQDSATLEFVLEFVAKYQISLKQKIVTEVMLLENFYPAESYHQKYLQKNPNGYCHIDISGALREI</sequence>
<dbReference type="InterPro" id="IPR002569">
    <property type="entry name" value="Met_Sox_Rdtase_MsrA_dom"/>
</dbReference>
<dbReference type="Proteomes" id="UP001210261">
    <property type="component" value="Unassembled WGS sequence"/>
</dbReference>
<dbReference type="GO" id="GO:0008113">
    <property type="term" value="F:peptide-methionine (S)-S-oxide reductase activity"/>
    <property type="evidence" value="ECO:0007669"/>
    <property type="project" value="UniProtKB-EC"/>
</dbReference>
<dbReference type="EC" id="1.8.4.11" evidence="4"/>
<comment type="catalytic activity">
    <reaction evidence="3 4">
        <text>[thioredoxin]-disulfide + L-methionine + H2O = L-methionine (S)-S-oxide + [thioredoxin]-dithiol</text>
        <dbReference type="Rhea" id="RHEA:19993"/>
        <dbReference type="Rhea" id="RHEA-COMP:10698"/>
        <dbReference type="Rhea" id="RHEA-COMP:10700"/>
        <dbReference type="ChEBI" id="CHEBI:15377"/>
        <dbReference type="ChEBI" id="CHEBI:29950"/>
        <dbReference type="ChEBI" id="CHEBI:50058"/>
        <dbReference type="ChEBI" id="CHEBI:57844"/>
        <dbReference type="ChEBI" id="CHEBI:58772"/>
        <dbReference type="EC" id="1.8.4.11"/>
    </reaction>
</comment>
<evidence type="ECO:0000256" key="1">
    <source>
        <dbReference type="ARBA" id="ARBA00023002"/>
    </source>
</evidence>
<feature type="active site" evidence="4">
    <location>
        <position position="11"/>
    </location>
</feature>
<comment type="caution">
    <text evidence="6">The sequence shown here is derived from an EMBL/GenBank/DDBJ whole genome shotgun (WGS) entry which is preliminary data.</text>
</comment>
<evidence type="ECO:0000256" key="3">
    <source>
        <dbReference type="ARBA" id="ARBA00048782"/>
    </source>
</evidence>
<dbReference type="Gene3D" id="3.30.1060.10">
    <property type="entry name" value="Peptide methionine sulphoxide reductase MsrA"/>
    <property type="match status" value="1"/>
</dbReference>
<protein>
    <recommendedName>
        <fullName evidence="4">Peptide methionine sulfoxide reductase MsrA</fullName>
        <shortName evidence="4">Protein-methionine-S-oxide reductase</shortName>
        <ecNumber evidence="4">1.8.4.11</ecNumber>
    </recommendedName>
    <alternativeName>
        <fullName evidence="4">Peptide-methionine (S)-S-oxide reductase</fullName>
        <shortName evidence="4">Peptide Met(O) reductase</shortName>
    </alternativeName>
</protein>
<dbReference type="Pfam" id="PF01625">
    <property type="entry name" value="PMSR"/>
    <property type="match status" value="1"/>
</dbReference>
<dbReference type="SUPFAM" id="SSF55068">
    <property type="entry name" value="Peptide methionine sulfoxide reductase"/>
    <property type="match status" value="1"/>
</dbReference>
<dbReference type="EMBL" id="JAQHXR010000003">
    <property type="protein sequence ID" value="MDA3969296.1"/>
    <property type="molecule type" value="Genomic_DNA"/>
</dbReference>
<dbReference type="RefSeq" id="WP_271021635.1">
    <property type="nucleotide sequence ID" value="NZ_JAQHXR010000003.1"/>
</dbReference>
<comment type="catalytic activity">
    <reaction evidence="2 4">
        <text>L-methionyl-[protein] + [thioredoxin]-disulfide + H2O = L-methionyl-(S)-S-oxide-[protein] + [thioredoxin]-dithiol</text>
        <dbReference type="Rhea" id="RHEA:14217"/>
        <dbReference type="Rhea" id="RHEA-COMP:10698"/>
        <dbReference type="Rhea" id="RHEA-COMP:10700"/>
        <dbReference type="Rhea" id="RHEA-COMP:12313"/>
        <dbReference type="Rhea" id="RHEA-COMP:12315"/>
        <dbReference type="ChEBI" id="CHEBI:15377"/>
        <dbReference type="ChEBI" id="CHEBI:16044"/>
        <dbReference type="ChEBI" id="CHEBI:29950"/>
        <dbReference type="ChEBI" id="CHEBI:44120"/>
        <dbReference type="ChEBI" id="CHEBI:50058"/>
        <dbReference type="EC" id="1.8.4.11"/>
    </reaction>
</comment>
<evidence type="ECO:0000259" key="5">
    <source>
        <dbReference type="Pfam" id="PF01625"/>
    </source>
</evidence>
<comment type="similarity">
    <text evidence="4">Belongs to the MsrA Met sulfoxide reductase family.</text>
</comment>
<gene>
    <name evidence="4 6" type="primary">msrA</name>
    <name evidence="6" type="ORF">PF021_06345</name>
</gene>
<keyword evidence="7" id="KW-1185">Reference proteome</keyword>
<reference evidence="6 7" key="1">
    <citation type="submission" date="2023-01" db="EMBL/GenBank/DDBJ databases">
        <title>Description of Helicobacter ibis sp. nov. isolated from faecal droppings of black-faced ibis (Theristicus melanopis).</title>
        <authorList>
            <person name="Lopez-Cantillo M."/>
            <person name="Vidal-Veuthey B."/>
            <person name="Mella A."/>
            <person name="De La Haba R."/>
            <person name="Collado L."/>
        </authorList>
    </citation>
    <scope>NUCLEOTIDE SEQUENCE [LARGE SCALE GENOMIC DNA]</scope>
    <source>
        <strain evidence="6 7">A82</strain>
    </source>
</reference>
<evidence type="ECO:0000256" key="4">
    <source>
        <dbReference type="HAMAP-Rule" id="MF_01401"/>
    </source>
</evidence>
<proteinExistence type="inferred from homology"/>
<evidence type="ECO:0000256" key="2">
    <source>
        <dbReference type="ARBA" id="ARBA00047806"/>
    </source>
</evidence>
<organism evidence="6 7">
    <name type="scientific">Helicobacter ibis</name>
    <dbReference type="NCBI Taxonomy" id="2962633"/>
    <lineage>
        <taxon>Bacteria</taxon>
        <taxon>Pseudomonadati</taxon>
        <taxon>Campylobacterota</taxon>
        <taxon>Epsilonproteobacteria</taxon>
        <taxon>Campylobacterales</taxon>
        <taxon>Helicobacteraceae</taxon>
        <taxon>Helicobacter</taxon>
    </lineage>
</organism>
<feature type="domain" description="Peptide methionine sulphoxide reductase MsrA" evidence="5">
    <location>
        <begin position="5"/>
        <end position="154"/>
    </location>
</feature>
<name>A0ABT4VGY0_9HELI</name>
<comment type="function">
    <text evidence="4">Has an important function as a repair enzyme for proteins that have been inactivated by oxidation. Catalyzes the reversible oxidation-reduction of methionine sulfoxide in proteins to methionine.</text>
</comment>
<dbReference type="NCBIfam" id="TIGR00401">
    <property type="entry name" value="msrA"/>
    <property type="match status" value="1"/>
</dbReference>
<dbReference type="InterPro" id="IPR036509">
    <property type="entry name" value="Met_Sox_Rdtase_MsrA_sf"/>
</dbReference>
<accession>A0ABT4VGY0</accession>
<dbReference type="PANTHER" id="PTHR42799:SF2">
    <property type="entry name" value="MITOCHONDRIAL PEPTIDE METHIONINE SULFOXIDE REDUCTASE"/>
    <property type="match status" value="1"/>
</dbReference>